<dbReference type="GO" id="GO:0006355">
    <property type="term" value="P:regulation of DNA-templated transcription"/>
    <property type="evidence" value="ECO:0007669"/>
    <property type="project" value="InterPro"/>
</dbReference>
<reference evidence="2" key="1">
    <citation type="submission" date="2020-05" db="EMBL/GenBank/DDBJ databases">
        <authorList>
            <person name="Chiriac C."/>
            <person name="Salcher M."/>
            <person name="Ghai R."/>
            <person name="Kavagutti S V."/>
        </authorList>
    </citation>
    <scope>NUCLEOTIDE SEQUENCE</scope>
</reference>
<gene>
    <name evidence="2" type="ORF">UFOPK4293_01467</name>
</gene>
<organism evidence="2">
    <name type="scientific">freshwater metagenome</name>
    <dbReference type="NCBI Taxonomy" id="449393"/>
    <lineage>
        <taxon>unclassified sequences</taxon>
        <taxon>metagenomes</taxon>
        <taxon>ecological metagenomes</taxon>
    </lineage>
</organism>
<name>A0A6J7TTZ2_9ZZZZ</name>
<feature type="domain" description="Antitoxin FitA-like ribbon-helix-helix" evidence="1">
    <location>
        <begin position="18"/>
        <end position="53"/>
    </location>
</feature>
<protein>
    <submittedName>
        <fullName evidence="2">Unannotated protein</fullName>
    </submittedName>
</protein>
<evidence type="ECO:0000259" key="1">
    <source>
        <dbReference type="Pfam" id="PF22513"/>
    </source>
</evidence>
<accession>A0A6J7TTZ2</accession>
<dbReference type="EMBL" id="CAFBQH010000116">
    <property type="protein sequence ID" value="CAB5056176.1"/>
    <property type="molecule type" value="Genomic_DNA"/>
</dbReference>
<dbReference type="SUPFAM" id="SSF47598">
    <property type="entry name" value="Ribbon-helix-helix"/>
    <property type="match status" value="1"/>
</dbReference>
<dbReference type="Pfam" id="PF22513">
    <property type="entry name" value="FitA-like_RHH"/>
    <property type="match status" value="1"/>
</dbReference>
<dbReference type="InterPro" id="IPR053853">
    <property type="entry name" value="FitA-like_RHH"/>
</dbReference>
<dbReference type="InterPro" id="IPR010985">
    <property type="entry name" value="Ribbon_hlx_hlx"/>
</dbReference>
<dbReference type="AlphaFoldDB" id="A0A6J7TTZ2"/>
<sequence length="91" mass="10337">MSLAFALKRNQNGNMSRISIRNLPPEIRNVLQQRAAISGLTLEQYVSQIITESANTLTWEEVFEQTADLRRPLVPNDFVLTAIGDARDHRD</sequence>
<proteinExistence type="predicted"/>
<evidence type="ECO:0000313" key="2">
    <source>
        <dbReference type="EMBL" id="CAB5056176.1"/>
    </source>
</evidence>